<feature type="signal peptide" evidence="1">
    <location>
        <begin position="1"/>
        <end position="22"/>
    </location>
</feature>
<name>E9GIW0_DAPPU</name>
<dbReference type="AlphaFoldDB" id="E9GIW0"/>
<keyword evidence="3" id="KW-1185">Reference proteome</keyword>
<evidence type="ECO:0000313" key="3">
    <source>
        <dbReference type="Proteomes" id="UP000000305"/>
    </source>
</evidence>
<gene>
    <name evidence="2" type="ORF">DAPPUDRAFT_318448</name>
</gene>
<proteinExistence type="predicted"/>
<evidence type="ECO:0000313" key="2">
    <source>
        <dbReference type="EMBL" id="EFX80583.1"/>
    </source>
</evidence>
<dbReference type="HOGENOM" id="CLU_394981_0_0_1"/>
<evidence type="ECO:0000256" key="1">
    <source>
        <dbReference type="SAM" id="SignalP"/>
    </source>
</evidence>
<dbReference type="Proteomes" id="UP000000305">
    <property type="component" value="Unassembled WGS sequence"/>
</dbReference>
<organism evidence="2 3">
    <name type="scientific">Daphnia pulex</name>
    <name type="common">Water flea</name>
    <dbReference type="NCBI Taxonomy" id="6669"/>
    <lineage>
        <taxon>Eukaryota</taxon>
        <taxon>Metazoa</taxon>
        <taxon>Ecdysozoa</taxon>
        <taxon>Arthropoda</taxon>
        <taxon>Crustacea</taxon>
        <taxon>Branchiopoda</taxon>
        <taxon>Diplostraca</taxon>
        <taxon>Cladocera</taxon>
        <taxon>Anomopoda</taxon>
        <taxon>Daphniidae</taxon>
        <taxon>Daphnia</taxon>
    </lineage>
</organism>
<protein>
    <submittedName>
        <fullName evidence="2">Uncharacterized protein</fullName>
    </submittedName>
</protein>
<dbReference type="GO" id="GO:0005615">
    <property type="term" value="C:extracellular space"/>
    <property type="evidence" value="ECO:0000318"/>
    <property type="project" value="GO_Central"/>
</dbReference>
<dbReference type="EMBL" id="GL732547">
    <property type="protein sequence ID" value="EFX80583.1"/>
    <property type="molecule type" value="Genomic_DNA"/>
</dbReference>
<sequence length="698" mass="80743">MMLKCLFRLLLALFIAISRVQSFSVLQATKDKNDKVPAPTSSGLESSWANLQLSPLAVKSMPYRDFRVKIYQHGGDSTIRKSHPHHQRYFFTPIALLDHRSAVSSHNNVTGEAELRFVIHLWDDELEEKIAEYLSGVLGEVVKKHQLEVLPFEWVVTTTPRHKLTGQYALSGVRQQYQQEKFLRFSMICSSVEDCDTLAEQMKFNPQQFYHLKLKLGLESQKTRRKETTVRISSVQSGEFFNRLMGRFPNNETVLLTPQDAKRLIAESANSIFAETFDDTEVVDHQHSNIYWAVKQLLAMTKQRVVQSDNLHNWESLYWEKENQRPDKMASMINRIYNTTDSKGRQMLVDFFADGGHLTNETINDFDGMLESLLENPALFGDKNSANSSSLGQFSQFRQMNTVTFQQLLREAKKSIQWSGYRFRPKSILASKLDLGRIMKSYANQDFTDRKLFVSYASSLLVMSVKIDESIHMSIERQIQERFESVMSDIDSRYKMETTRLQTIMDGLLSGHVESNKKIDDLIGSQIAALQGDFKSINTTVIDSFQRIESKVQRDQELLQKMIDQIKTDMGVERQLQTSALQIIFQKIDAGEQNANVTERKLRKELEASYQRRSDELIKLKIGLAQQMMVVDRTYAVQMELLEGRLRNETNQIYQDQMIAVKNLLERYSWLLYPINQRQEDPITTTPSPWKTLLELLV</sequence>
<dbReference type="eggNOG" id="ENOG502SBZT">
    <property type="taxonomic scope" value="Eukaryota"/>
</dbReference>
<keyword evidence="1" id="KW-0732">Signal</keyword>
<dbReference type="OrthoDB" id="9889709at2759"/>
<feature type="chain" id="PRO_5003240383" evidence="1">
    <location>
        <begin position="23"/>
        <end position="698"/>
    </location>
</feature>
<dbReference type="KEGG" id="dpx:DAPPUDRAFT_318448"/>
<accession>E9GIW0</accession>
<dbReference type="PhylomeDB" id="E9GIW0"/>
<dbReference type="InParanoid" id="E9GIW0"/>
<reference evidence="2 3" key="1">
    <citation type="journal article" date="2011" name="Science">
        <title>The ecoresponsive genome of Daphnia pulex.</title>
        <authorList>
            <person name="Colbourne J.K."/>
            <person name="Pfrender M.E."/>
            <person name="Gilbert D."/>
            <person name="Thomas W.K."/>
            <person name="Tucker A."/>
            <person name="Oakley T.H."/>
            <person name="Tokishita S."/>
            <person name="Aerts A."/>
            <person name="Arnold G.J."/>
            <person name="Basu M.K."/>
            <person name="Bauer D.J."/>
            <person name="Caceres C.E."/>
            <person name="Carmel L."/>
            <person name="Casola C."/>
            <person name="Choi J.H."/>
            <person name="Detter J.C."/>
            <person name="Dong Q."/>
            <person name="Dusheyko S."/>
            <person name="Eads B.D."/>
            <person name="Frohlich T."/>
            <person name="Geiler-Samerotte K.A."/>
            <person name="Gerlach D."/>
            <person name="Hatcher P."/>
            <person name="Jogdeo S."/>
            <person name="Krijgsveld J."/>
            <person name="Kriventseva E.V."/>
            <person name="Kultz D."/>
            <person name="Laforsch C."/>
            <person name="Lindquist E."/>
            <person name="Lopez J."/>
            <person name="Manak J.R."/>
            <person name="Muller J."/>
            <person name="Pangilinan J."/>
            <person name="Patwardhan R.P."/>
            <person name="Pitluck S."/>
            <person name="Pritham E.J."/>
            <person name="Rechtsteiner A."/>
            <person name="Rho M."/>
            <person name="Rogozin I.B."/>
            <person name="Sakarya O."/>
            <person name="Salamov A."/>
            <person name="Schaack S."/>
            <person name="Shapiro H."/>
            <person name="Shiga Y."/>
            <person name="Skalitzky C."/>
            <person name="Smith Z."/>
            <person name="Souvorov A."/>
            <person name="Sung W."/>
            <person name="Tang Z."/>
            <person name="Tsuchiya D."/>
            <person name="Tu H."/>
            <person name="Vos H."/>
            <person name="Wang M."/>
            <person name="Wolf Y.I."/>
            <person name="Yamagata H."/>
            <person name="Yamada T."/>
            <person name="Ye Y."/>
            <person name="Shaw J.R."/>
            <person name="Andrews J."/>
            <person name="Crease T.J."/>
            <person name="Tang H."/>
            <person name="Lucas S.M."/>
            <person name="Robertson H.M."/>
            <person name="Bork P."/>
            <person name="Koonin E.V."/>
            <person name="Zdobnov E.M."/>
            <person name="Grigoriev I.V."/>
            <person name="Lynch M."/>
            <person name="Boore J.L."/>
        </authorList>
    </citation>
    <scope>NUCLEOTIDE SEQUENCE [LARGE SCALE GENOMIC DNA]</scope>
</reference>